<dbReference type="EMBL" id="LJJR01000042">
    <property type="protein sequence ID" value="KPD26081.1"/>
    <property type="molecule type" value="Genomic_DNA"/>
</dbReference>
<evidence type="ECO:0000256" key="3">
    <source>
        <dbReference type="ARBA" id="ARBA00022723"/>
    </source>
</evidence>
<dbReference type="InterPro" id="IPR013826">
    <property type="entry name" value="Topo_IA_cen_sub3"/>
</dbReference>
<dbReference type="CDD" id="cd03363">
    <property type="entry name" value="TOPRIM_TopoIA_TopoI"/>
    <property type="match status" value="1"/>
</dbReference>
<dbReference type="GO" id="GO:0003677">
    <property type="term" value="F:DNA binding"/>
    <property type="evidence" value="ECO:0007669"/>
    <property type="project" value="UniProtKB-KW"/>
</dbReference>
<dbReference type="Gene3D" id="1.10.290.10">
    <property type="entry name" value="Topoisomerase I, domain 4"/>
    <property type="match status" value="1"/>
</dbReference>
<evidence type="ECO:0000256" key="1">
    <source>
        <dbReference type="ARBA" id="ARBA00000213"/>
    </source>
</evidence>
<dbReference type="InterPro" id="IPR023405">
    <property type="entry name" value="Topo_IA_core_domain"/>
</dbReference>
<evidence type="ECO:0000259" key="13">
    <source>
        <dbReference type="PROSITE" id="PS52039"/>
    </source>
</evidence>
<evidence type="ECO:0000256" key="7">
    <source>
        <dbReference type="ARBA" id="ARBA00023029"/>
    </source>
</evidence>
<comment type="caution">
    <text evidence="14">The sequence shown here is derived from an EMBL/GenBank/DDBJ whole genome shotgun (WGS) entry which is preliminary data.</text>
</comment>
<feature type="active site" description="O-(5'-phospho-DNA)-tyrosine intermediate" evidence="10">
    <location>
        <position position="323"/>
    </location>
</feature>
<feature type="compositionally biased region" description="Polar residues" evidence="11">
    <location>
        <begin position="281"/>
        <end position="290"/>
    </location>
</feature>
<dbReference type="InterPro" id="IPR013825">
    <property type="entry name" value="Topo_IA_cen_sub2"/>
</dbReference>
<keyword evidence="3" id="KW-0479">Metal-binding</keyword>
<dbReference type="PANTHER" id="PTHR42785">
    <property type="entry name" value="DNA TOPOISOMERASE, TYPE IA, CORE"/>
    <property type="match status" value="1"/>
</dbReference>
<feature type="site" description="Interaction with DNA" evidence="10">
    <location>
        <position position="325"/>
    </location>
</feature>
<name>A0A0N0ZND6_THESC</name>
<dbReference type="SUPFAM" id="SSF57783">
    <property type="entry name" value="Zinc beta-ribbon"/>
    <property type="match status" value="2"/>
</dbReference>
<evidence type="ECO:0000313" key="15">
    <source>
        <dbReference type="Proteomes" id="UP000053099"/>
    </source>
</evidence>
<comment type="catalytic activity">
    <reaction evidence="1 10">
        <text>ATP-independent breakage of single-stranded DNA, followed by passage and rejoining.</text>
        <dbReference type="EC" id="5.6.2.1"/>
    </reaction>
</comment>
<dbReference type="GO" id="GO:0006265">
    <property type="term" value="P:DNA topological change"/>
    <property type="evidence" value="ECO:0007669"/>
    <property type="project" value="UniProtKB-UniRule"/>
</dbReference>
<comment type="subunit">
    <text evidence="10">Monomer.</text>
</comment>
<dbReference type="SMART" id="SM00436">
    <property type="entry name" value="TOP1Bc"/>
    <property type="match status" value="1"/>
</dbReference>
<dbReference type="SMART" id="SM00437">
    <property type="entry name" value="TOP1Ac"/>
    <property type="match status" value="1"/>
</dbReference>
<reference evidence="14 15" key="1">
    <citation type="submission" date="2015-09" db="EMBL/GenBank/DDBJ databases">
        <title>Draft genome sequence of Thermus scotoductus strain K1 isolated from a geothermal spring in Nagorno-Karabakh, Armenia.</title>
        <authorList>
            <person name="Saghatelyan A."/>
            <person name="Poghosyan L."/>
            <person name="Panosyan H."/>
            <person name="Birkeland N.-K."/>
        </authorList>
    </citation>
    <scope>NUCLEOTIDE SEQUENCE [LARGE SCALE GENOMIC DNA]</scope>
    <source>
        <strain evidence="14 15">K1</strain>
    </source>
</reference>
<dbReference type="CDD" id="cd00186">
    <property type="entry name" value="TOP1Ac"/>
    <property type="match status" value="1"/>
</dbReference>
<dbReference type="PROSITE" id="PS50880">
    <property type="entry name" value="TOPRIM"/>
    <property type="match status" value="1"/>
</dbReference>
<dbReference type="InterPro" id="IPR006171">
    <property type="entry name" value="TOPRIM_dom"/>
</dbReference>
<dbReference type="EC" id="5.6.2.1" evidence="10"/>
<keyword evidence="7 10" id="KW-0799">Topoisomerase</keyword>
<feature type="region of interest" description="Disordered" evidence="11">
    <location>
        <begin position="755"/>
        <end position="816"/>
    </location>
</feature>
<evidence type="ECO:0000256" key="9">
    <source>
        <dbReference type="ARBA" id="ARBA00023235"/>
    </source>
</evidence>
<dbReference type="Gene3D" id="3.30.65.10">
    <property type="entry name" value="Bacterial Topoisomerase I, domain 1"/>
    <property type="match status" value="2"/>
</dbReference>
<feature type="site" description="Interaction with DNA" evidence="10">
    <location>
        <position position="153"/>
    </location>
</feature>
<feature type="domain" description="Topo IA-type catalytic" evidence="13">
    <location>
        <begin position="142"/>
        <end position="597"/>
    </location>
</feature>
<feature type="compositionally biased region" description="Low complexity" evidence="11">
    <location>
        <begin position="762"/>
        <end position="774"/>
    </location>
</feature>
<feature type="site" description="Interaction with DNA" evidence="10">
    <location>
        <position position="47"/>
    </location>
</feature>
<evidence type="ECO:0000256" key="10">
    <source>
        <dbReference type="HAMAP-Rule" id="MF_00952"/>
    </source>
</evidence>
<dbReference type="Pfam" id="PF01396">
    <property type="entry name" value="Zn_ribbon_Top1"/>
    <property type="match status" value="4"/>
</dbReference>
<dbReference type="SUPFAM" id="SSF56712">
    <property type="entry name" value="Prokaryotic type I DNA topoisomerase"/>
    <property type="match status" value="1"/>
</dbReference>
<dbReference type="HAMAP" id="MF_00952">
    <property type="entry name" value="Topoisom_1_prok"/>
    <property type="match status" value="1"/>
</dbReference>
<feature type="compositionally biased region" description="Basic residues" evidence="11">
    <location>
        <begin position="776"/>
        <end position="786"/>
    </location>
</feature>
<dbReference type="InterPro" id="IPR005733">
    <property type="entry name" value="TopoI_bac-type"/>
</dbReference>
<keyword evidence="8 10" id="KW-0238">DNA-binding</keyword>
<dbReference type="InterPro" id="IPR003602">
    <property type="entry name" value="Topo_IA_DNA-bd_dom"/>
</dbReference>
<dbReference type="Proteomes" id="UP000053099">
    <property type="component" value="Unassembled WGS sequence"/>
</dbReference>
<accession>A0A0N0ZND6</accession>
<keyword evidence="4" id="KW-0863">Zinc-finger</keyword>
<dbReference type="Pfam" id="PF01131">
    <property type="entry name" value="Topoisom_bac"/>
    <property type="match status" value="1"/>
</dbReference>
<proteinExistence type="inferred from homology"/>
<dbReference type="GO" id="GO:0003917">
    <property type="term" value="F:DNA topoisomerase type I (single strand cut, ATP-independent) activity"/>
    <property type="evidence" value="ECO:0007669"/>
    <property type="project" value="UniProtKB-UniRule"/>
</dbReference>
<comment type="similarity">
    <text evidence="2 10">Belongs to the type IA topoisomerase family.</text>
</comment>
<keyword evidence="6" id="KW-0460">Magnesium</keyword>
<keyword evidence="5" id="KW-0862">Zinc</keyword>
<dbReference type="PROSITE" id="PS52039">
    <property type="entry name" value="TOPO_IA_2"/>
    <property type="match status" value="1"/>
</dbReference>
<gene>
    <name evidence="10" type="primary">topA</name>
    <name evidence="14" type="ORF">AN926_10865</name>
</gene>
<dbReference type="AlphaFoldDB" id="A0A0N0ZND6"/>
<feature type="site" description="Interaction with DNA" evidence="10">
    <location>
        <position position="161"/>
    </location>
</feature>
<comment type="caution">
    <text evidence="10">Lacks conserved residue(s) required for the propagation of feature annotation.</text>
</comment>
<feature type="site" description="Interaction with DNA" evidence="10">
    <location>
        <position position="529"/>
    </location>
</feature>
<dbReference type="NCBIfam" id="TIGR01051">
    <property type="entry name" value="topA_bact"/>
    <property type="match status" value="1"/>
</dbReference>
<dbReference type="InterPro" id="IPR003601">
    <property type="entry name" value="Topo_IA_2"/>
</dbReference>
<feature type="domain" description="Toprim" evidence="12">
    <location>
        <begin position="17"/>
        <end position="126"/>
    </location>
</feature>
<keyword evidence="9 10" id="KW-0413">Isomerase</keyword>
<evidence type="ECO:0000256" key="4">
    <source>
        <dbReference type="ARBA" id="ARBA00022771"/>
    </source>
</evidence>
<dbReference type="InterPro" id="IPR013498">
    <property type="entry name" value="Topo_IA_Znf"/>
</dbReference>
<dbReference type="InterPro" id="IPR023406">
    <property type="entry name" value="Topo_IA_AS"/>
</dbReference>
<protein>
    <recommendedName>
        <fullName evidence="10">DNA topoisomerase 1</fullName>
        <ecNumber evidence="10">5.6.2.1</ecNumber>
    </recommendedName>
    <alternativeName>
        <fullName evidence="10">DNA topoisomerase I</fullName>
    </alternativeName>
</protein>
<dbReference type="Gene3D" id="2.70.20.10">
    <property type="entry name" value="Topoisomerase I, domain 3"/>
    <property type="match status" value="1"/>
</dbReference>
<dbReference type="PRINTS" id="PR00417">
    <property type="entry name" value="PRTPISMRASEI"/>
</dbReference>
<dbReference type="Pfam" id="PF01751">
    <property type="entry name" value="Toprim"/>
    <property type="match status" value="1"/>
</dbReference>
<sequence>MADPTGSLFQGRPLEASTLVVVESPAKARSIQKMLGPGYEVRASLGHVADLPERELGVDVERDFAPTYEVKKDKKPVVEALKRAAKGKRLLIATDPDREGEAIGWHVARLLGRDPKEPLRVEFHEITPRVVRQAVQNPRPIDQNLVDAQQARRVLDRLVGYNLSPLLSLEFRKRALSAGRVQSVALRLLVEREEEIEAFRPEEYWTLEGVFALGQDRTLPASLYEVEGKRLWAGQGEKEGKLHLANEAQAKALAEEVKGRSYRVVQVETRERRKSPPPPFTTSTLQQAASSRLGYTASRTMRIAQRLYEGVDLPEGTVGLITYMRTDSVRVSPEALQAAREVIQRIFGLEYLPEGPRVYRNRKEGVQDAHEAIRPTDVRRTPDSVRKYLSDEEYRLYDLIWRRFVASQMRDALYDQTVVLLKDEGEKPRFTFRASGSVLKFEGYLKAWGRGDEGGVAQAVNEGQEVEAEPPLPLVAEGTGAELLEVKAQQHFTEPPPRYTDATLVKTMEELGIGRPSTYAPTLETLEKRGYMVRKGRTLLPTPLGRQVTHYLKERFPQVVAYEFTARMEDRLDQVEEGKAPWPKVVWEFYEPFLGELSQVPKKTCPRCGRPLELKVSRFGQFLGCTGYPECTYTEPLERKKEAEPIGEACPKCGRPLVRKEGRYGSFIACSGYPECDYTRDDGEPTGHTCPKCGSQVLEKRSRRGKPYYKCENNACDFLSFYPLLDQTCPSCGWPLVKKGEGACMNPACPVHDPKLVPPPKASSRAASSSGELASRGRRSSRRKAARAGESRTGAKAKAKVQEPSPPKPPKDWEELKPFLGELTPEERQAAEALALGEVLSPEAAKLAQRAIFKLRMKKGRARKEAVT</sequence>
<dbReference type="PROSITE" id="PS00396">
    <property type="entry name" value="TOPO_IA_1"/>
    <property type="match status" value="1"/>
</dbReference>
<dbReference type="InterPro" id="IPR034149">
    <property type="entry name" value="TOPRIM_TopoI"/>
</dbReference>
<evidence type="ECO:0000256" key="6">
    <source>
        <dbReference type="ARBA" id="ARBA00022842"/>
    </source>
</evidence>
<dbReference type="InterPro" id="IPR013824">
    <property type="entry name" value="Topo_IA_cen_sub1"/>
</dbReference>
<dbReference type="PANTHER" id="PTHR42785:SF1">
    <property type="entry name" value="DNA TOPOISOMERASE"/>
    <property type="match status" value="1"/>
</dbReference>
<dbReference type="SMART" id="SM00493">
    <property type="entry name" value="TOPRIM"/>
    <property type="match status" value="1"/>
</dbReference>
<dbReference type="InterPro" id="IPR013497">
    <property type="entry name" value="Topo_IA_cen"/>
</dbReference>
<dbReference type="GO" id="GO:0005694">
    <property type="term" value="C:chromosome"/>
    <property type="evidence" value="ECO:0007669"/>
    <property type="project" value="InterPro"/>
</dbReference>
<feature type="region of interest" description="Interaction with DNA" evidence="10">
    <location>
        <begin position="177"/>
        <end position="182"/>
    </location>
</feature>
<dbReference type="InterPro" id="IPR000380">
    <property type="entry name" value="Topo_IA"/>
</dbReference>
<feature type="region of interest" description="Disordered" evidence="11">
    <location>
        <begin position="269"/>
        <end position="292"/>
    </location>
</feature>
<dbReference type="InterPro" id="IPR028612">
    <property type="entry name" value="Topoisom_1_IA"/>
</dbReference>
<dbReference type="PATRIC" id="fig|37636.3.peg.1651"/>
<evidence type="ECO:0000259" key="12">
    <source>
        <dbReference type="PROSITE" id="PS50880"/>
    </source>
</evidence>
<evidence type="ECO:0000313" key="14">
    <source>
        <dbReference type="EMBL" id="KPD26081.1"/>
    </source>
</evidence>
<evidence type="ECO:0000256" key="8">
    <source>
        <dbReference type="ARBA" id="ARBA00023125"/>
    </source>
</evidence>
<dbReference type="Gene3D" id="1.10.460.10">
    <property type="entry name" value="Topoisomerase I, domain 2"/>
    <property type="match status" value="1"/>
</dbReference>
<feature type="site" description="Interaction with DNA" evidence="10">
    <location>
        <position position="156"/>
    </location>
</feature>
<feature type="site" description="Interaction with DNA" evidence="10">
    <location>
        <position position="152"/>
    </location>
</feature>
<dbReference type="Gene3D" id="3.40.50.140">
    <property type="match status" value="1"/>
</dbReference>
<dbReference type="GO" id="GO:0008270">
    <property type="term" value="F:zinc ion binding"/>
    <property type="evidence" value="ECO:0007669"/>
    <property type="project" value="UniProtKB-KW"/>
</dbReference>
<comment type="function">
    <text evidence="10">Releases the supercoiling and torsional tension of DNA, which is introduced during the DNA replication and transcription, by transiently cleaving and rejoining one strand of the DNA duplex. Introduces a single-strand break via transesterification at a target site in duplex DNA. The scissile phosphodiester is attacked by the catalytic tyrosine of the enzyme, resulting in the formation of a DNA-(5'-phosphotyrosyl)-enzyme intermediate and the expulsion of a 3'-OH DNA strand. The free DNA strand then undergoes passage around the unbroken strand, thus removing DNA supercoils. Finally, in the religation step, the DNA 3'-OH attacks the covalent intermediate to expel the active-site tyrosine and restore the DNA phosphodiester backbone.</text>
</comment>
<evidence type="ECO:0000256" key="2">
    <source>
        <dbReference type="ARBA" id="ARBA00009446"/>
    </source>
</evidence>
<evidence type="ECO:0000256" key="11">
    <source>
        <dbReference type="SAM" id="MobiDB-lite"/>
    </source>
</evidence>
<organism evidence="14 15">
    <name type="scientific">Thermus scotoductus</name>
    <dbReference type="NCBI Taxonomy" id="37636"/>
    <lineage>
        <taxon>Bacteria</taxon>
        <taxon>Thermotogati</taxon>
        <taxon>Deinococcota</taxon>
        <taxon>Deinococci</taxon>
        <taxon>Thermales</taxon>
        <taxon>Thermaceae</taxon>
        <taxon>Thermus</taxon>
    </lineage>
</organism>
<evidence type="ECO:0000256" key="5">
    <source>
        <dbReference type="ARBA" id="ARBA00022833"/>
    </source>
</evidence>